<evidence type="ECO:0000313" key="4">
    <source>
        <dbReference type="EMBL" id="OOZ41267.1"/>
    </source>
</evidence>
<keyword evidence="5" id="KW-1185">Reference proteome</keyword>
<dbReference type="PANTHER" id="PTHR43877">
    <property type="entry name" value="AMINOALKYLPHOSPHONATE N-ACETYLTRANSFERASE-RELATED-RELATED"/>
    <property type="match status" value="1"/>
</dbReference>
<feature type="domain" description="N-acetyltransferase" evidence="3">
    <location>
        <begin position="3"/>
        <end position="194"/>
    </location>
</feature>
<dbReference type="InterPro" id="IPR016181">
    <property type="entry name" value="Acyl_CoA_acyltransferase"/>
</dbReference>
<dbReference type="GO" id="GO:0016747">
    <property type="term" value="F:acyltransferase activity, transferring groups other than amino-acyl groups"/>
    <property type="evidence" value="ECO:0007669"/>
    <property type="project" value="InterPro"/>
</dbReference>
<dbReference type="Gene3D" id="3.40.630.30">
    <property type="match status" value="1"/>
</dbReference>
<keyword evidence="1" id="KW-0808">Transferase</keyword>
<dbReference type="Proteomes" id="UP000191110">
    <property type="component" value="Unassembled WGS sequence"/>
</dbReference>
<accession>A0A1T2L837</accession>
<dbReference type="EMBL" id="MPRL01000012">
    <property type="protein sequence ID" value="OOZ41267.1"/>
    <property type="molecule type" value="Genomic_DNA"/>
</dbReference>
<sequence length="194" mass="21404">MELEIRTAQQYDCFAIAELALMAGEGIPAHFWESGRTGDEPIEAVGARNAASEDENFSYRNAHLALIDGKIAGMLLAYRLPASEESDDLNELPEFIRPLVELEQCVPDSFYINMVASYPEFRSQGVGTALMGVVDQLAVDAGCDTVSIEVFDQNEGALRLYQRLGFDVIETRPVIPHPCHPYTGNIVLLTRPVN</sequence>
<dbReference type="AlphaFoldDB" id="A0A1T2L837"/>
<dbReference type="PROSITE" id="PS51186">
    <property type="entry name" value="GNAT"/>
    <property type="match status" value="1"/>
</dbReference>
<dbReference type="InterPro" id="IPR050832">
    <property type="entry name" value="Bact_Acetyltransf"/>
</dbReference>
<organism evidence="4 5">
    <name type="scientific">Solemya pervernicosa gill symbiont</name>
    <dbReference type="NCBI Taxonomy" id="642797"/>
    <lineage>
        <taxon>Bacteria</taxon>
        <taxon>Pseudomonadati</taxon>
        <taxon>Pseudomonadota</taxon>
        <taxon>Gammaproteobacteria</taxon>
        <taxon>sulfur-oxidizing symbionts</taxon>
    </lineage>
</organism>
<protein>
    <recommendedName>
        <fullName evidence="3">N-acetyltransferase domain-containing protein</fullName>
    </recommendedName>
</protein>
<keyword evidence="2" id="KW-0012">Acyltransferase</keyword>
<dbReference type="OrthoDB" id="273614at2"/>
<dbReference type="RefSeq" id="WP_078482915.1">
    <property type="nucleotide sequence ID" value="NZ_MPRL01000012.1"/>
</dbReference>
<evidence type="ECO:0000259" key="3">
    <source>
        <dbReference type="PROSITE" id="PS51186"/>
    </source>
</evidence>
<dbReference type="SUPFAM" id="SSF55729">
    <property type="entry name" value="Acyl-CoA N-acyltransferases (Nat)"/>
    <property type="match status" value="1"/>
</dbReference>
<comment type="caution">
    <text evidence="4">The sequence shown here is derived from an EMBL/GenBank/DDBJ whole genome shotgun (WGS) entry which is preliminary data.</text>
</comment>
<dbReference type="InterPro" id="IPR000182">
    <property type="entry name" value="GNAT_dom"/>
</dbReference>
<gene>
    <name evidence="4" type="ORF">BOW53_04625</name>
</gene>
<evidence type="ECO:0000313" key="5">
    <source>
        <dbReference type="Proteomes" id="UP000191110"/>
    </source>
</evidence>
<dbReference type="Pfam" id="PF00583">
    <property type="entry name" value="Acetyltransf_1"/>
    <property type="match status" value="1"/>
</dbReference>
<dbReference type="CDD" id="cd04301">
    <property type="entry name" value="NAT_SF"/>
    <property type="match status" value="1"/>
</dbReference>
<evidence type="ECO:0000256" key="2">
    <source>
        <dbReference type="ARBA" id="ARBA00023315"/>
    </source>
</evidence>
<reference evidence="4 5" key="1">
    <citation type="submission" date="2016-11" db="EMBL/GenBank/DDBJ databases">
        <title>Mixed transmission modes and dynamic genome evolution in an obligate animal-bacterial symbiosis.</title>
        <authorList>
            <person name="Russell S.L."/>
            <person name="Corbett-Detig R.B."/>
            <person name="Cavanaugh C.M."/>
        </authorList>
    </citation>
    <scope>NUCLEOTIDE SEQUENCE [LARGE SCALE GENOMIC DNA]</scope>
    <source>
        <strain evidence="4">Sveles-Q1</strain>
    </source>
</reference>
<dbReference type="PANTHER" id="PTHR43877:SF6">
    <property type="entry name" value="GCN5-RELATED N-ACETYLTRANSFERASE"/>
    <property type="match status" value="1"/>
</dbReference>
<name>A0A1T2L837_9GAMM</name>
<evidence type="ECO:0000256" key="1">
    <source>
        <dbReference type="ARBA" id="ARBA00022679"/>
    </source>
</evidence>
<proteinExistence type="predicted"/>